<feature type="compositionally biased region" description="Pro residues" evidence="1">
    <location>
        <begin position="423"/>
        <end position="434"/>
    </location>
</feature>
<sequence length="728" mass="82313">MSQSRRPTKNNREIEEARKRIRGEGYPRATIERRPTTLELLKDELRRCQQEQEKTRALLPDLIRQKNELLKTGDINALNFWRGKVGNKKITHEYRIKEHNVSSETQSLLEDFLYFQNHSHRQNRYSKIKTKVTRGLNLDHENINSEQVEPTGRQDILDAFDEAKIGGPRHRNGFLDWDGNEITERESGQGPRPVRFNELHLWTPACRRVPVGFAATKNRPVEATNLVLDIDDIHQKWQRIEEVEIPEKGQEGFPYRTHIERRQQEQALYRSELGNLRPTTACLHLTKTPDGVKLQDRFRDIQTLDGVFISALESSYDWRTSYDLLGPVKSGIYANFTISDERETIEGPPEDSLNNDDNLIEQPELSKKFKAKGKAKFSVNKKPKKNTKTKDATEDQNTEHMNTEHMNTEHPNTQHPTADHPTTEPPNPSNPPPTTDKRTILDYPYPANEFLNPPPTLHSKNAPSNRPLTLSTPLLSIPWCEETPGRREYHVSMLLSPSSPVDSPPHTPIIHPAPGSIPAPFPNGEISPIAEAAQRRCAHEPERCRAWWSHAADGCWIVESEAVGRRSPVLHPNLEIEVPEEEFVVPEGGRGVYEGRVRDHYGVMGEGWPKVGVRVPYEPMSMDDVRVGSQNDSGEDDEWLGEEGEKVVHEYRAMAAPLIPLVVREGDEGIGGVAADVDADSGNRAGYESDGSDYEGDVFRSMYILGRIGIPTQTSGSHPSQVEGAAES</sequence>
<protein>
    <submittedName>
        <fullName evidence="2">Uncharacterized protein</fullName>
    </submittedName>
</protein>
<name>A0A8H5ZQR2_COCSA</name>
<dbReference type="EMBL" id="WNKQ01000002">
    <property type="protein sequence ID" value="KAF5853329.1"/>
    <property type="molecule type" value="Genomic_DNA"/>
</dbReference>
<feature type="region of interest" description="Disordered" evidence="1">
    <location>
        <begin position="1"/>
        <end position="29"/>
    </location>
</feature>
<feature type="region of interest" description="Disordered" evidence="1">
    <location>
        <begin position="367"/>
        <end position="438"/>
    </location>
</feature>
<proteinExistence type="predicted"/>
<organism evidence="2 3">
    <name type="scientific">Cochliobolus sativus</name>
    <name type="common">Common root rot and spot blotch fungus</name>
    <name type="synonym">Bipolaris sorokiniana</name>
    <dbReference type="NCBI Taxonomy" id="45130"/>
    <lineage>
        <taxon>Eukaryota</taxon>
        <taxon>Fungi</taxon>
        <taxon>Dikarya</taxon>
        <taxon>Ascomycota</taxon>
        <taxon>Pezizomycotina</taxon>
        <taxon>Dothideomycetes</taxon>
        <taxon>Pleosporomycetidae</taxon>
        <taxon>Pleosporales</taxon>
        <taxon>Pleosporineae</taxon>
        <taxon>Pleosporaceae</taxon>
        <taxon>Bipolaris</taxon>
    </lineage>
</organism>
<evidence type="ECO:0000256" key="1">
    <source>
        <dbReference type="SAM" id="MobiDB-lite"/>
    </source>
</evidence>
<feature type="compositionally biased region" description="Basic and acidic residues" evidence="1">
    <location>
        <begin position="10"/>
        <end position="29"/>
    </location>
</feature>
<evidence type="ECO:0000313" key="3">
    <source>
        <dbReference type="Proteomes" id="UP000624244"/>
    </source>
</evidence>
<feature type="compositionally biased region" description="Basic and acidic residues" evidence="1">
    <location>
        <begin position="388"/>
        <end position="408"/>
    </location>
</feature>
<dbReference type="Proteomes" id="UP000624244">
    <property type="component" value="Unassembled WGS sequence"/>
</dbReference>
<accession>A0A8H5ZQR2</accession>
<comment type="caution">
    <text evidence="2">The sequence shown here is derived from an EMBL/GenBank/DDBJ whole genome shotgun (WGS) entry which is preliminary data.</text>
</comment>
<gene>
    <name evidence="2" type="ORF">GGP41_001873</name>
</gene>
<evidence type="ECO:0000313" key="2">
    <source>
        <dbReference type="EMBL" id="KAF5853329.1"/>
    </source>
</evidence>
<dbReference type="AlphaFoldDB" id="A0A8H5ZQR2"/>
<reference evidence="2" key="1">
    <citation type="submission" date="2019-11" db="EMBL/GenBank/DDBJ databases">
        <title>Bipolaris sorokiniana Genome sequencing.</title>
        <authorList>
            <person name="Wang H."/>
        </authorList>
    </citation>
    <scope>NUCLEOTIDE SEQUENCE</scope>
</reference>
<feature type="compositionally biased region" description="Basic residues" evidence="1">
    <location>
        <begin position="368"/>
        <end position="387"/>
    </location>
</feature>